<protein>
    <recommendedName>
        <fullName evidence="3">GNAT family N-acetyltransferase</fullName>
    </recommendedName>
</protein>
<dbReference type="InterPro" id="IPR016181">
    <property type="entry name" value="Acyl_CoA_acyltransferase"/>
</dbReference>
<dbReference type="RefSeq" id="WP_265419766.1">
    <property type="nucleotide sequence ID" value="NZ_CP093443.1"/>
</dbReference>
<evidence type="ECO:0000313" key="2">
    <source>
        <dbReference type="Proteomes" id="UP001064879"/>
    </source>
</evidence>
<keyword evidence="2" id="KW-1185">Reference proteome</keyword>
<evidence type="ECO:0008006" key="3">
    <source>
        <dbReference type="Google" id="ProtNLM"/>
    </source>
</evidence>
<proteinExistence type="predicted"/>
<dbReference type="Gene3D" id="3.40.630.30">
    <property type="match status" value="1"/>
</dbReference>
<dbReference type="SUPFAM" id="SSF55729">
    <property type="entry name" value="Acyl-CoA N-acyltransferases (Nat)"/>
    <property type="match status" value="1"/>
</dbReference>
<gene>
    <name evidence="1" type="ORF">L1F31_06140</name>
</gene>
<organism evidence="1 2">
    <name type="scientific">Brevibacterium spongiae</name>
    <dbReference type="NCBI Taxonomy" id="2909672"/>
    <lineage>
        <taxon>Bacteria</taxon>
        <taxon>Bacillati</taxon>
        <taxon>Actinomycetota</taxon>
        <taxon>Actinomycetes</taxon>
        <taxon>Micrococcales</taxon>
        <taxon>Brevibacteriaceae</taxon>
        <taxon>Brevibacterium</taxon>
    </lineage>
</organism>
<sequence length="390" mass="42937">MRPRRVGSRAELTEFIELAPRLARRRGEDEHYVPLFASDIRQWFTGRGWFDQPVELWLFDDAAGRTAARVMCHRSPALAKRLGDTRDGPPPLFFGALEASDATALETVIDFLIERAERLEAPRIFGPVSPLPNVTGGLLTDADPSPGFFDTAWNPGFHWPAFAAAGFAPWGPAHTWEVPVGTIPAARATAVTDAEWHRHGLRRRRVSRFGLRGFADRLLPTLNAAFADLPYYTQISAEQLRAQMQGLSALMDPDLIIDIVGADDPDDAPPRCFVLVIPDPAPVLRRHGGRLGPAAITELLLTRPRLRDAVLIIQGTDPVHQGSGLLSLAIRALNSALIAGSYRRLRVTFIAEDNPASAAVFERSGGRRLHRLIFVDRGMPIAAQPTEEAR</sequence>
<dbReference type="Proteomes" id="UP001064879">
    <property type="component" value="Chromosome"/>
</dbReference>
<dbReference type="EMBL" id="CP093443">
    <property type="protein sequence ID" value="UVI37228.1"/>
    <property type="molecule type" value="Genomic_DNA"/>
</dbReference>
<dbReference type="InterPro" id="IPR039968">
    <property type="entry name" value="BcerS-like"/>
</dbReference>
<accession>A0ABY5SRP6</accession>
<dbReference type="PANTHER" id="PTHR41368">
    <property type="entry name" value="PROTEIN YGHO"/>
    <property type="match status" value="1"/>
</dbReference>
<name>A0ABY5SRP6_9MICO</name>
<reference evidence="1" key="1">
    <citation type="submission" date="2022-03" db="EMBL/GenBank/DDBJ databases">
        <title>Brevibacterium spongiae sp. nov., isolated from marine sponge.</title>
        <authorList>
            <person name="Li Z."/>
            <person name="Zhang M."/>
        </authorList>
    </citation>
    <scope>NUCLEOTIDE SEQUENCE</scope>
    <source>
        <strain evidence="1">WHS-Z9</strain>
    </source>
</reference>
<dbReference type="PANTHER" id="PTHR41368:SF1">
    <property type="entry name" value="PROTEIN YGHO"/>
    <property type="match status" value="1"/>
</dbReference>
<evidence type="ECO:0000313" key="1">
    <source>
        <dbReference type="EMBL" id="UVI37228.1"/>
    </source>
</evidence>